<evidence type="ECO:0000313" key="1">
    <source>
        <dbReference type="EMBL" id="MBC5620430.1"/>
    </source>
</evidence>
<accession>A0ABR7CZ41</accession>
<keyword evidence="2" id="KW-1185">Reference proteome</keyword>
<dbReference type="PROSITE" id="PS51257">
    <property type="entry name" value="PROKAR_LIPOPROTEIN"/>
    <property type="match status" value="1"/>
</dbReference>
<evidence type="ECO:0008006" key="3">
    <source>
        <dbReference type="Google" id="ProtNLM"/>
    </source>
</evidence>
<evidence type="ECO:0000313" key="2">
    <source>
        <dbReference type="Proteomes" id="UP000646484"/>
    </source>
</evidence>
<sequence length="185" mass="20430">MKHYALWVIFLVLFFSLVGCGSSKKVQETSPVSTFIMPGSEYVSGNGVLRGWGSGKSDSEASARKKAQMMASAELAAMLSKTVEATVEEYTTVLSEGMSSASKSLLQDKTKVTVKKTLVGATIVFDRWTQDEQTGQYTNYIVLELKGAEYLDALYKELGKNNEDSIDKELLQRLFLKSIDENAKK</sequence>
<dbReference type="Proteomes" id="UP000646484">
    <property type="component" value="Unassembled WGS sequence"/>
</dbReference>
<organism evidence="1 2">
    <name type="scientific">Butyricimonas hominis</name>
    <dbReference type="NCBI Taxonomy" id="2763032"/>
    <lineage>
        <taxon>Bacteria</taxon>
        <taxon>Pseudomonadati</taxon>
        <taxon>Bacteroidota</taxon>
        <taxon>Bacteroidia</taxon>
        <taxon>Bacteroidales</taxon>
        <taxon>Odoribacteraceae</taxon>
        <taxon>Butyricimonas</taxon>
    </lineage>
</organism>
<gene>
    <name evidence="1" type="ORF">H8S64_04905</name>
</gene>
<reference evidence="1 2" key="1">
    <citation type="submission" date="2020-08" db="EMBL/GenBank/DDBJ databases">
        <title>Genome public.</title>
        <authorList>
            <person name="Liu C."/>
            <person name="Sun Q."/>
        </authorList>
    </citation>
    <scope>NUCLEOTIDE SEQUENCE [LARGE SCALE GENOMIC DNA]</scope>
    <source>
        <strain evidence="1 2">NSJ-56</strain>
    </source>
</reference>
<proteinExistence type="predicted"/>
<name>A0ABR7CZ41_9BACT</name>
<dbReference type="RefSeq" id="WP_186975210.1">
    <property type="nucleotide sequence ID" value="NZ_JACOOH010000002.1"/>
</dbReference>
<dbReference type="EMBL" id="JACOOH010000002">
    <property type="protein sequence ID" value="MBC5620430.1"/>
    <property type="molecule type" value="Genomic_DNA"/>
</dbReference>
<protein>
    <recommendedName>
        <fullName evidence="3">LPP20 lipoprotein</fullName>
    </recommendedName>
</protein>
<comment type="caution">
    <text evidence="1">The sequence shown here is derived from an EMBL/GenBank/DDBJ whole genome shotgun (WGS) entry which is preliminary data.</text>
</comment>